<dbReference type="EMBL" id="BMAV01014940">
    <property type="protein sequence ID" value="GFY63799.1"/>
    <property type="molecule type" value="Genomic_DNA"/>
</dbReference>
<gene>
    <name evidence="1" type="ORF">TNIN_285601</name>
</gene>
<dbReference type="Proteomes" id="UP000886998">
    <property type="component" value="Unassembled WGS sequence"/>
</dbReference>
<sequence>MKSKIIKFHNSLKKSSCLGWKVQLILREFVNAIFGANFSVTVALMPADFPLYKVILYVHAVWYRNIHQGVYMINSCPVNYEDEEVRRMQNDNFSDPLLSIPVTDISTASPT</sequence>
<accession>A0A8X7CAA7</accession>
<keyword evidence="2" id="KW-1185">Reference proteome</keyword>
<proteinExistence type="predicted"/>
<dbReference type="AlphaFoldDB" id="A0A8X7CAA7"/>
<protein>
    <submittedName>
        <fullName evidence="1">Uncharacterized protein</fullName>
    </submittedName>
</protein>
<name>A0A8X7CAA7_9ARAC</name>
<dbReference type="OrthoDB" id="6134459at2759"/>
<evidence type="ECO:0000313" key="2">
    <source>
        <dbReference type="Proteomes" id="UP000886998"/>
    </source>
</evidence>
<comment type="caution">
    <text evidence="1">The sequence shown here is derived from an EMBL/GenBank/DDBJ whole genome shotgun (WGS) entry which is preliminary data.</text>
</comment>
<organism evidence="1 2">
    <name type="scientific">Trichonephila inaurata madagascariensis</name>
    <dbReference type="NCBI Taxonomy" id="2747483"/>
    <lineage>
        <taxon>Eukaryota</taxon>
        <taxon>Metazoa</taxon>
        <taxon>Ecdysozoa</taxon>
        <taxon>Arthropoda</taxon>
        <taxon>Chelicerata</taxon>
        <taxon>Arachnida</taxon>
        <taxon>Araneae</taxon>
        <taxon>Araneomorphae</taxon>
        <taxon>Entelegynae</taxon>
        <taxon>Araneoidea</taxon>
        <taxon>Nephilidae</taxon>
        <taxon>Trichonephila</taxon>
        <taxon>Trichonephila inaurata</taxon>
    </lineage>
</organism>
<reference evidence="1" key="1">
    <citation type="submission" date="2020-08" db="EMBL/GenBank/DDBJ databases">
        <title>Multicomponent nature underlies the extraordinary mechanical properties of spider dragline silk.</title>
        <authorList>
            <person name="Kono N."/>
            <person name="Nakamura H."/>
            <person name="Mori M."/>
            <person name="Yoshida Y."/>
            <person name="Ohtoshi R."/>
            <person name="Malay A.D."/>
            <person name="Moran D.A.P."/>
            <person name="Tomita M."/>
            <person name="Numata K."/>
            <person name="Arakawa K."/>
        </authorList>
    </citation>
    <scope>NUCLEOTIDE SEQUENCE</scope>
</reference>
<evidence type="ECO:0000313" key="1">
    <source>
        <dbReference type="EMBL" id="GFY63799.1"/>
    </source>
</evidence>